<dbReference type="PANTHER" id="PTHR45947">
    <property type="entry name" value="SULFOQUINOVOSYL TRANSFERASE SQD2"/>
    <property type="match status" value="1"/>
</dbReference>
<feature type="transmembrane region" description="Helical" evidence="1">
    <location>
        <begin position="97"/>
        <end position="115"/>
    </location>
</feature>
<gene>
    <name evidence="3" type="ORF">I6I88_05950</name>
</gene>
<dbReference type="EMBL" id="CP068108">
    <property type="protein sequence ID" value="QQU01988.1"/>
    <property type="molecule type" value="Genomic_DNA"/>
</dbReference>
<sequence>MLLVNNTIFYRDNDELFLNKETGVFFEKIVESGYDVSLFQISQDKLKNDSFANFSLNKNKFKIYEVKRERSRRSRIISFFKAFFILQKAILKNDFVYVFYPGPICTVIAILCVLYRKPFGLYVRGEQRINSSISKFIIKKASIVLTISQLFTDKITNINSNVSTIRPMIGFSELDIIVEKNFSNYVSLRLLYVGRIVFDKGVFELVDAVQNLRQKGYNISLSFVGDGPDNKALQKKVSDFQLDDSVSFLGMISDKEELKYIYYEHDVFVLPTYHEGFPRVLYEAMIMHLGIVTTFVGTIDYLMVHNDNCLRIEVRSIDSIVNEVKKLYEDRILLKNIALKGNRTISKYLDGKKSSHAEQLNEFIKKYES</sequence>
<dbReference type="Gene3D" id="3.40.50.2000">
    <property type="entry name" value="Glycogen Phosphorylase B"/>
    <property type="match status" value="2"/>
</dbReference>
<protein>
    <submittedName>
        <fullName evidence="3">Glycosyltransferase</fullName>
    </submittedName>
</protein>
<dbReference type="Pfam" id="PF00534">
    <property type="entry name" value="Glycos_transf_1"/>
    <property type="match status" value="1"/>
</dbReference>
<evidence type="ECO:0000313" key="4">
    <source>
        <dbReference type="Proteomes" id="UP000596202"/>
    </source>
</evidence>
<reference evidence="3 4" key="1">
    <citation type="submission" date="2021-01" db="EMBL/GenBank/DDBJ databases">
        <title>FDA dAtabase for Regulatory Grade micrObial Sequences (FDA-ARGOS): Supporting development and validation of Infectious Disease Dx tests.</title>
        <authorList>
            <person name="Sproer C."/>
            <person name="Gronow S."/>
            <person name="Severitt S."/>
            <person name="Schroder I."/>
            <person name="Tallon L."/>
            <person name="Sadzewicz L."/>
            <person name="Zhao X."/>
            <person name="Boylan J."/>
            <person name="Ott S."/>
            <person name="Bowen H."/>
            <person name="Vavikolanu K."/>
            <person name="Mehta A."/>
            <person name="Aluvathingal J."/>
            <person name="Nadendla S."/>
            <person name="Lowell S."/>
            <person name="Myers T."/>
            <person name="Yan Y."/>
            <person name="Sichtig H."/>
        </authorList>
    </citation>
    <scope>NUCLEOTIDE SEQUENCE [LARGE SCALE GENOMIC DNA]</scope>
    <source>
        <strain evidence="3 4">FDAARGOS_1131</strain>
    </source>
</reference>
<keyword evidence="1" id="KW-0812">Transmembrane</keyword>
<name>A0A9Q6Z437_MYROD</name>
<evidence type="ECO:0000256" key="1">
    <source>
        <dbReference type="SAM" id="Phobius"/>
    </source>
</evidence>
<dbReference type="PANTHER" id="PTHR45947:SF15">
    <property type="entry name" value="TEICHURONIC ACID BIOSYNTHESIS GLYCOSYLTRANSFERASE TUAC-RELATED"/>
    <property type="match status" value="1"/>
</dbReference>
<dbReference type="OrthoDB" id="9790710at2"/>
<accession>A0A9Q6Z437</accession>
<proteinExistence type="predicted"/>
<dbReference type="SUPFAM" id="SSF53756">
    <property type="entry name" value="UDP-Glycosyltransferase/glycogen phosphorylase"/>
    <property type="match status" value="1"/>
</dbReference>
<feature type="domain" description="Glycosyl transferase family 1" evidence="2">
    <location>
        <begin position="189"/>
        <end position="338"/>
    </location>
</feature>
<evidence type="ECO:0000313" key="3">
    <source>
        <dbReference type="EMBL" id="QQU01988.1"/>
    </source>
</evidence>
<keyword evidence="1" id="KW-1133">Transmembrane helix</keyword>
<evidence type="ECO:0000259" key="2">
    <source>
        <dbReference type="Pfam" id="PF00534"/>
    </source>
</evidence>
<organism evidence="3 4">
    <name type="scientific">Myroides odoratus</name>
    <name type="common">Flavobacterium odoratum</name>
    <dbReference type="NCBI Taxonomy" id="256"/>
    <lineage>
        <taxon>Bacteria</taxon>
        <taxon>Pseudomonadati</taxon>
        <taxon>Bacteroidota</taxon>
        <taxon>Flavobacteriia</taxon>
        <taxon>Flavobacteriales</taxon>
        <taxon>Flavobacteriaceae</taxon>
        <taxon>Myroides</taxon>
    </lineage>
</organism>
<keyword evidence="1" id="KW-0472">Membrane</keyword>
<dbReference type="GO" id="GO:0016757">
    <property type="term" value="F:glycosyltransferase activity"/>
    <property type="evidence" value="ECO:0007669"/>
    <property type="project" value="InterPro"/>
</dbReference>
<dbReference type="InterPro" id="IPR001296">
    <property type="entry name" value="Glyco_trans_1"/>
</dbReference>
<dbReference type="Proteomes" id="UP000596202">
    <property type="component" value="Chromosome"/>
</dbReference>
<dbReference type="AlphaFoldDB" id="A0A9Q6Z437"/>
<dbReference type="InterPro" id="IPR050194">
    <property type="entry name" value="Glycosyltransferase_grp1"/>
</dbReference>